<name>A0A2A8D122_9BACT</name>
<dbReference type="InterPro" id="IPR022313">
    <property type="entry name" value="Phe/His_NH3-lyase_AS"/>
</dbReference>
<dbReference type="RefSeq" id="WP_098074754.1">
    <property type="nucleotide sequence ID" value="NZ_PDEQ01000002.1"/>
</dbReference>
<evidence type="ECO:0000313" key="1">
    <source>
        <dbReference type="EMBL" id="PEN14580.1"/>
    </source>
</evidence>
<proteinExistence type="predicted"/>
<keyword evidence="1" id="KW-0456">Lyase</keyword>
<reference evidence="1 2" key="1">
    <citation type="submission" date="2017-10" db="EMBL/GenBank/DDBJ databases">
        <title>Draft genome of Longibacter Salinarum.</title>
        <authorList>
            <person name="Goh K.M."/>
            <person name="Shamsir M.S."/>
            <person name="Lim S.W."/>
        </authorList>
    </citation>
    <scope>NUCLEOTIDE SEQUENCE [LARGE SCALE GENOMIC DNA]</scope>
    <source>
        <strain evidence="1 2">KCTC 52045</strain>
    </source>
</reference>
<dbReference type="Gene3D" id="1.10.275.10">
    <property type="entry name" value="Fumarase/aspartase (N-terminal domain)"/>
    <property type="match status" value="1"/>
</dbReference>
<dbReference type="CDD" id="cd00332">
    <property type="entry name" value="PAL-HAL"/>
    <property type="match status" value="1"/>
</dbReference>
<protein>
    <submittedName>
        <fullName evidence="1">Histidine ammonia-lyase</fullName>
    </submittedName>
</protein>
<dbReference type="PANTHER" id="PTHR10362">
    <property type="entry name" value="HISTIDINE AMMONIA-LYASE"/>
    <property type="match status" value="1"/>
</dbReference>
<dbReference type="OrthoDB" id="9806955at2"/>
<dbReference type="Proteomes" id="UP000220102">
    <property type="component" value="Unassembled WGS sequence"/>
</dbReference>
<gene>
    <name evidence="1" type="ORF">CRI94_06045</name>
</gene>
<dbReference type="InterPro" id="IPR001106">
    <property type="entry name" value="Aromatic_Lyase"/>
</dbReference>
<keyword evidence="2" id="KW-1185">Reference proteome</keyword>
<sequence length="515" mass="54459">MSTGASPADLHSLTLGPDVSLTCEELESAAQTKRLTLQLTDAAQHSLRDARAALESARERGDEVYGVTTGFGPLVDFQSAESGGTLHGAGLLAHLSTGSGALASREVARAMCIARLQSLAQGYSAIRLTALERFASLIEHGITPAIPEIGSVGASGDLTPLAHAARVMTGTGRVLRADGSIEPAENSLNRIGIEPLDLDGRDALALVNGTAFMTAYAALALARMRRIVRHLERLTGWMYRLLGCELQALDPRLHAARGHNGQCDSAASIRTEALRHGPFQRSDNRPLQEPYSIRCAPQVIGACRDQIAYAKNIIETELNGVNDNPVVISGDDPAVLHGGNFQGQQIALAADALNAAITQMGVLAERQIDLLLTPARNGDAPLLLAWTPGATSGLAGAQITATALVSELRHHAQMTATSSIPTNGDNQDVVSMGTLSGRTAYEQTERLAPILSVLGIALAQLTHLRDADRATGPASPVPPWMPSVEPIVEDRPLRAEIDRLAQHWLSVNADEDSPD</sequence>
<dbReference type="Gene3D" id="1.20.200.10">
    <property type="entry name" value="Fumarase/aspartase (Central domain)"/>
    <property type="match status" value="1"/>
</dbReference>
<dbReference type="Pfam" id="PF00221">
    <property type="entry name" value="Lyase_aromatic"/>
    <property type="match status" value="1"/>
</dbReference>
<dbReference type="InterPro" id="IPR008948">
    <property type="entry name" value="L-Aspartase-like"/>
</dbReference>
<evidence type="ECO:0000313" key="2">
    <source>
        <dbReference type="Proteomes" id="UP000220102"/>
    </source>
</evidence>
<accession>A0A2A8D122</accession>
<dbReference type="SUPFAM" id="SSF48557">
    <property type="entry name" value="L-aspartase-like"/>
    <property type="match status" value="1"/>
</dbReference>
<dbReference type="AlphaFoldDB" id="A0A2A8D122"/>
<comment type="caution">
    <text evidence="1">The sequence shown here is derived from an EMBL/GenBank/DDBJ whole genome shotgun (WGS) entry which is preliminary data.</text>
</comment>
<dbReference type="EMBL" id="PDEQ01000002">
    <property type="protein sequence ID" value="PEN14580.1"/>
    <property type="molecule type" value="Genomic_DNA"/>
</dbReference>
<dbReference type="InterPro" id="IPR024083">
    <property type="entry name" value="Fumarase/histidase_N"/>
</dbReference>
<organism evidence="1 2">
    <name type="scientific">Longibacter salinarum</name>
    <dbReference type="NCBI Taxonomy" id="1850348"/>
    <lineage>
        <taxon>Bacteria</taxon>
        <taxon>Pseudomonadati</taxon>
        <taxon>Rhodothermota</taxon>
        <taxon>Rhodothermia</taxon>
        <taxon>Rhodothermales</taxon>
        <taxon>Salisaetaceae</taxon>
        <taxon>Longibacter</taxon>
    </lineage>
</organism>
<dbReference type="PROSITE" id="PS00488">
    <property type="entry name" value="PAL_HISTIDASE"/>
    <property type="match status" value="1"/>
</dbReference>
<dbReference type="GO" id="GO:0016841">
    <property type="term" value="F:ammonia-lyase activity"/>
    <property type="evidence" value="ECO:0007669"/>
    <property type="project" value="InterPro"/>
</dbReference>